<evidence type="ECO:0000313" key="2">
    <source>
        <dbReference type="Proteomes" id="UP000887013"/>
    </source>
</evidence>
<gene>
    <name evidence="1" type="ORF">NPIL_546801</name>
</gene>
<dbReference type="EMBL" id="BMAW01085669">
    <property type="protein sequence ID" value="GFU43998.1"/>
    <property type="molecule type" value="Genomic_DNA"/>
</dbReference>
<protein>
    <submittedName>
        <fullName evidence="1">Uncharacterized protein</fullName>
    </submittedName>
</protein>
<sequence>MCVSKRALGCSRLTNAAGERALYSLGRKERFRFLTMSRRKQAKPRALKREDMESIPDENTEEITLCSLTNDDLKGDELSCLIDEENNSLMDATLNDNSLETIGSNTGTLDLDDSRDSEVNTFRIRC</sequence>
<comment type="caution">
    <text evidence="1">The sequence shown here is derived from an EMBL/GenBank/DDBJ whole genome shotgun (WGS) entry which is preliminary data.</text>
</comment>
<dbReference type="Proteomes" id="UP000887013">
    <property type="component" value="Unassembled WGS sequence"/>
</dbReference>
<organism evidence="1 2">
    <name type="scientific">Nephila pilipes</name>
    <name type="common">Giant wood spider</name>
    <name type="synonym">Nephila maculata</name>
    <dbReference type="NCBI Taxonomy" id="299642"/>
    <lineage>
        <taxon>Eukaryota</taxon>
        <taxon>Metazoa</taxon>
        <taxon>Ecdysozoa</taxon>
        <taxon>Arthropoda</taxon>
        <taxon>Chelicerata</taxon>
        <taxon>Arachnida</taxon>
        <taxon>Araneae</taxon>
        <taxon>Araneomorphae</taxon>
        <taxon>Entelegynae</taxon>
        <taxon>Araneoidea</taxon>
        <taxon>Nephilidae</taxon>
        <taxon>Nephila</taxon>
    </lineage>
</organism>
<reference evidence="1" key="1">
    <citation type="submission" date="2020-08" db="EMBL/GenBank/DDBJ databases">
        <title>Multicomponent nature underlies the extraordinary mechanical properties of spider dragline silk.</title>
        <authorList>
            <person name="Kono N."/>
            <person name="Nakamura H."/>
            <person name="Mori M."/>
            <person name="Yoshida Y."/>
            <person name="Ohtoshi R."/>
            <person name="Malay A.D."/>
            <person name="Moran D.A.P."/>
            <person name="Tomita M."/>
            <person name="Numata K."/>
            <person name="Arakawa K."/>
        </authorList>
    </citation>
    <scope>NUCLEOTIDE SEQUENCE</scope>
</reference>
<dbReference type="AlphaFoldDB" id="A0A8X6QTG9"/>
<accession>A0A8X6QTG9</accession>
<dbReference type="OrthoDB" id="6437698at2759"/>
<keyword evidence="2" id="KW-1185">Reference proteome</keyword>
<proteinExistence type="predicted"/>
<name>A0A8X6QTG9_NEPPI</name>
<evidence type="ECO:0000313" key="1">
    <source>
        <dbReference type="EMBL" id="GFU43998.1"/>
    </source>
</evidence>